<name>A0AAN8IC50_TRICO</name>
<dbReference type="Proteomes" id="UP001331761">
    <property type="component" value="Unassembled WGS sequence"/>
</dbReference>
<feature type="region of interest" description="Disordered" evidence="1">
    <location>
        <begin position="1"/>
        <end position="27"/>
    </location>
</feature>
<dbReference type="EMBL" id="WIXE01022250">
    <property type="protein sequence ID" value="KAK5967651.1"/>
    <property type="molecule type" value="Genomic_DNA"/>
</dbReference>
<keyword evidence="3" id="KW-1185">Reference proteome</keyword>
<gene>
    <name evidence="2" type="ORF">GCK32_012922</name>
</gene>
<comment type="caution">
    <text evidence="2">The sequence shown here is derived from an EMBL/GenBank/DDBJ whole genome shotgun (WGS) entry which is preliminary data.</text>
</comment>
<evidence type="ECO:0000313" key="2">
    <source>
        <dbReference type="EMBL" id="KAK5967651.1"/>
    </source>
</evidence>
<protein>
    <submittedName>
        <fullName evidence="2">Uncharacterized protein</fullName>
    </submittedName>
</protein>
<sequence>MFSDDDDFSDDLLEIDSSSNSMPAPAVNAEEEFRELIKQQERIQKEMKRVDELAKQVKFALELQKAMLDCYSNRVSSLPIETQLEVSVM</sequence>
<feature type="compositionally biased region" description="Acidic residues" evidence="1">
    <location>
        <begin position="1"/>
        <end position="14"/>
    </location>
</feature>
<evidence type="ECO:0000256" key="1">
    <source>
        <dbReference type="SAM" id="MobiDB-lite"/>
    </source>
</evidence>
<proteinExistence type="predicted"/>
<dbReference type="AlphaFoldDB" id="A0AAN8IC50"/>
<accession>A0AAN8IC50</accession>
<evidence type="ECO:0000313" key="3">
    <source>
        <dbReference type="Proteomes" id="UP001331761"/>
    </source>
</evidence>
<organism evidence="2 3">
    <name type="scientific">Trichostrongylus colubriformis</name>
    <name type="common">Black scour worm</name>
    <dbReference type="NCBI Taxonomy" id="6319"/>
    <lineage>
        <taxon>Eukaryota</taxon>
        <taxon>Metazoa</taxon>
        <taxon>Ecdysozoa</taxon>
        <taxon>Nematoda</taxon>
        <taxon>Chromadorea</taxon>
        <taxon>Rhabditida</taxon>
        <taxon>Rhabditina</taxon>
        <taxon>Rhabditomorpha</taxon>
        <taxon>Strongyloidea</taxon>
        <taxon>Trichostrongylidae</taxon>
        <taxon>Trichostrongylus</taxon>
    </lineage>
</organism>
<reference evidence="2 3" key="1">
    <citation type="submission" date="2019-10" db="EMBL/GenBank/DDBJ databases">
        <title>Assembly and Annotation for the nematode Trichostrongylus colubriformis.</title>
        <authorList>
            <person name="Martin J."/>
        </authorList>
    </citation>
    <scope>NUCLEOTIDE SEQUENCE [LARGE SCALE GENOMIC DNA]</scope>
    <source>
        <strain evidence="2">G859</strain>
        <tissue evidence="2">Whole worm</tissue>
    </source>
</reference>